<evidence type="ECO:0008006" key="3">
    <source>
        <dbReference type="Google" id="ProtNLM"/>
    </source>
</evidence>
<dbReference type="EMBL" id="LYOZ01000017">
    <property type="protein sequence ID" value="OCH98065.1"/>
    <property type="molecule type" value="Genomic_DNA"/>
</dbReference>
<name>A0ABX2XU17_9GAMM</name>
<dbReference type="RefSeq" id="WP_065620758.1">
    <property type="nucleotide sequence ID" value="NZ_LYOZ01000017.1"/>
</dbReference>
<gene>
    <name evidence="1" type="ORF">A8135_12960</name>
</gene>
<sequence>MGTTKYFKQVAQIHKKFSVVQADFNNVMQQALLGLEQRKSGDNPIPDWKLTREVIDRFDKNIQELKTMKEELSSIRAVVGGRGVSIFKHGNIKQKLDQVLSVEEIQNLKTEMKACVNALKKADTRHEYDPFGSYVKEYKEKHLSQELKQTVNQHQQI</sequence>
<reference evidence="1 2" key="1">
    <citation type="submission" date="2016-05" db="EMBL/GenBank/DDBJ databases">
        <authorList>
            <person name="Prochazka B."/>
            <person name="Indra A."/>
            <person name="Hasenberger P."/>
            <person name="Blaschitz M."/>
            <person name="Wagner L."/>
            <person name="Wewalka G."/>
            <person name="Sorschag S."/>
            <person name="Schmid D."/>
            <person name="Ruppitsch W."/>
        </authorList>
    </citation>
    <scope>NUCLEOTIDE SEQUENCE [LARGE SCALE GENOMIC DNA]</scope>
    <source>
        <strain evidence="1 2">974010_12</strain>
    </source>
</reference>
<proteinExistence type="predicted"/>
<keyword evidence="2" id="KW-1185">Reference proteome</keyword>
<evidence type="ECO:0000313" key="1">
    <source>
        <dbReference type="EMBL" id="OCH98065.1"/>
    </source>
</evidence>
<dbReference type="Proteomes" id="UP000093336">
    <property type="component" value="Unassembled WGS sequence"/>
</dbReference>
<evidence type="ECO:0000313" key="2">
    <source>
        <dbReference type="Proteomes" id="UP000093336"/>
    </source>
</evidence>
<comment type="caution">
    <text evidence="1">The sequence shown here is derived from an EMBL/GenBank/DDBJ whole genome shotgun (WGS) entry which is preliminary data.</text>
</comment>
<protein>
    <recommendedName>
        <fullName evidence="3">Substrate of the Dot/Icm secretion system</fullName>
    </recommendedName>
</protein>
<accession>A0ABX2XU17</accession>
<organism evidence="1 2">
    <name type="scientific">Legionella jamestowniensis</name>
    <dbReference type="NCBI Taxonomy" id="455"/>
    <lineage>
        <taxon>Bacteria</taxon>
        <taxon>Pseudomonadati</taxon>
        <taxon>Pseudomonadota</taxon>
        <taxon>Gammaproteobacteria</taxon>
        <taxon>Legionellales</taxon>
        <taxon>Legionellaceae</taxon>
        <taxon>Legionella</taxon>
    </lineage>
</organism>